<feature type="chain" id="PRO_5001989678" description="Cyanovirin-N domain-containing protein" evidence="1">
    <location>
        <begin position="18"/>
        <end position="124"/>
    </location>
</feature>
<evidence type="ECO:0000313" key="2">
    <source>
        <dbReference type="EMBL" id="CEJ80979.1"/>
    </source>
</evidence>
<dbReference type="Proteomes" id="UP000039046">
    <property type="component" value="Unassembled WGS sequence"/>
</dbReference>
<keyword evidence="3" id="KW-1185">Reference proteome</keyword>
<proteinExistence type="predicted"/>
<keyword evidence="1" id="KW-0732">Signal</keyword>
<evidence type="ECO:0000256" key="1">
    <source>
        <dbReference type="SAM" id="SignalP"/>
    </source>
</evidence>
<dbReference type="AlphaFoldDB" id="A0A0A1T6J9"/>
<dbReference type="EMBL" id="CDHN01000001">
    <property type="protein sequence ID" value="CEJ80979.1"/>
    <property type="molecule type" value="Genomic_DNA"/>
</dbReference>
<gene>
    <name evidence="2" type="ORF">VHEMI01134</name>
</gene>
<name>A0A0A1T6J9_9HYPO</name>
<sequence>MKFYLAAIPLLAGAVSARFFGRLDVYIRDGACNSAMIQPVDDQIHGPMQCGISEYCVNNGEGNIASVHFKCSADGPNDSDIFVYPHDTLKFCRRGFCSCMTTIYSQEHEGIVSFDFNDDHAWSC</sequence>
<organism evidence="2 3">
    <name type="scientific">[Torrubiella] hemipterigena</name>
    <dbReference type="NCBI Taxonomy" id="1531966"/>
    <lineage>
        <taxon>Eukaryota</taxon>
        <taxon>Fungi</taxon>
        <taxon>Dikarya</taxon>
        <taxon>Ascomycota</taxon>
        <taxon>Pezizomycotina</taxon>
        <taxon>Sordariomycetes</taxon>
        <taxon>Hypocreomycetidae</taxon>
        <taxon>Hypocreales</taxon>
        <taxon>Clavicipitaceae</taxon>
        <taxon>Clavicipitaceae incertae sedis</taxon>
        <taxon>'Torrubiella' clade</taxon>
    </lineage>
</organism>
<protein>
    <recommendedName>
        <fullName evidence="4">Cyanovirin-N domain-containing protein</fullName>
    </recommendedName>
</protein>
<dbReference type="HOGENOM" id="CLU_1972011_0_0_1"/>
<reference evidence="2 3" key="1">
    <citation type="journal article" date="2015" name="Genome Announc.">
        <title>Draft Genome Sequence and Gene Annotation of the Entomopathogenic Fungus Verticillium hemipterigenum.</title>
        <authorList>
            <person name="Horn F."/>
            <person name="Habel A."/>
            <person name="Scharf D.H."/>
            <person name="Dworschak J."/>
            <person name="Brakhage A.A."/>
            <person name="Guthke R."/>
            <person name="Hertweck C."/>
            <person name="Linde J."/>
        </authorList>
    </citation>
    <scope>NUCLEOTIDE SEQUENCE [LARGE SCALE GENOMIC DNA]</scope>
</reference>
<evidence type="ECO:0000313" key="3">
    <source>
        <dbReference type="Proteomes" id="UP000039046"/>
    </source>
</evidence>
<accession>A0A0A1T6J9</accession>
<feature type="signal peptide" evidence="1">
    <location>
        <begin position="1"/>
        <end position="17"/>
    </location>
</feature>
<evidence type="ECO:0008006" key="4">
    <source>
        <dbReference type="Google" id="ProtNLM"/>
    </source>
</evidence>